<sequence length="162" mass="18828">MYQLTSDPDVIYKTDTCEYIPRGHRFWDMYEAFLANGGIVKPEAPRYNEYTPEHFRYIRSMAWEWMADWIKARRYDSIESCVGYVTSSVERYKAEATCMVAWRDAVNIKLEEMVLDPPPGISTWEQVRALLPQPESYPWPGLVEIPMAKPGDDLTAPLIEVP</sequence>
<gene>
    <name evidence="1" type="ORF">CPT_Mendera_209</name>
</gene>
<proteinExistence type="predicted"/>
<keyword evidence="2" id="KW-1185">Reference proteome</keyword>
<dbReference type="EMBL" id="MN098328">
    <property type="protein sequence ID" value="QFR56735.1"/>
    <property type="molecule type" value="Genomic_DNA"/>
</dbReference>
<reference evidence="2" key="1">
    <citation type="submission" date="2019-06" db="EMBL/GenBank/DDBJ databases">
        <title>Complete genome sequence of Stenotrophomonas phage Mendera.</title>
        <authorList>
            <person name="Garza K."/>
            <person name="Newkirk H."/>
            <person name="Moreland R."/>
            <person name="Liu M."/>
            <person name="Ramsey J."/>
            <person name="Gonzalez C.F."/>
            <person name="Leavitt J."/>
        </authorList>
    </citation>
    <scope>NUCLEOTIDE SEQUENCE [LARGE SCALE GENOMIC DNA]</scope>
</reference>
<organism evidence="1 2">
    <name type="scientific">Stenotrophomonas phage Mendera</name>
    <dbReference type="NCBI Taxonomy" id="2650877"/>
    <lineage>
        <taxon>Viruses</taxon>
        <taxon>Duplodnaviria</taxon>
        <taxon>Heunggongvirae</taxon>
        <taxon>Uroviricota</taxon>
        <taxon>Caudoviricetes</taxon>
        <taxon>Menderavirus</taxon>
        <taxon>Menderavirus mendera</taxon>
    </lineage>
</organism>
<name>A0A5P8PJB5_9CAUD</name>
<evidence type="ECO:0000313" key="1">
    <source>
        <dbReference type="EMBL" id="QFR56735.1"/>
    </source>
</evidence>
<accession>A0A5P8PJB5</accession>
<dbReference type="Proteomes" id="UP000326601">
    <property type="component" value="Segment"/>
</dbReference>
<protein>
    <submittedName>
        <fullName evidence="1">Uncharacterized protein</fullName>
    </submittedName>
</protein>
<evidence type="ECO:0000313" key="2">
    <source>
        <dbReference type="Proteomes" id="UP000326601"/>
    </source>
</evidence>